<reference evidence="11 14" key="1">
    <citation type="journal article" date="2015" name="Parasit. Vectors">
        <title>Draft genome of the scabies mite.</title>
        <authorList>
            <person name="Rider S.D.Jr."/>
            <person name="Morgan M.S."/>
            <person name="Arlian L.G."/>
        </authorList>
    </citation>
    <scope>NUCLEOTIDE SEQUENCE [LARGE SCALE GENOMIC DNA]</scope>
    <source>
        <strain evidence="11">Arlian Lab</strain>
    </source>
</reference>
<keyword evidence="5 7" id="KW-0408">Iron</keyword>
<dbReference type="InterPro" id="IPR001128">
    <property type="entry name" value="Cyt_P450"/>
</dbReference>
<dbReference type="PRINTS" id="PR00463">
    <property type="entry name" value="EP450I"/>
</dbReference>
<dbReference type="EMBL" id="JXLN01010822">
    <property type="protein sequence ID" value="KPM06364.1"/>
    <property type="molecule type" value="Genomic_DNA"/>
</dbReference>
<dbReference type="PANTHER" id="PTHR24303">
    <property type="entry name" value="HEME-BINDING MONOOXYGENASE FAMILY"/>
    <property type="match status" value="1"/>
</dbReference>
<dbReference type="PROSITE" id="PS00086">
    <property type="entry name" value="CYTOCHROME_P450"/>
    <property type="match status" value="1"/>
</dbReference>
<dbReference type="GO" id="GO:0020037">
    <property type="term" value="F:heme binding"/>
    <property type="evidence" value="ECO:0007669"/>
    <property type="project" value="InterPro"/>
</dbReference>
<comment type="cofactor">
    <cofactor evidence="1 7">
        <name>heme</name>
        <dbReference type="ChEBI" id="CHEBI:30413"/>
    </cofactor>
</comment>
<keyword evidence="9" id="KW-0812">Transmembrane</keyword>
<dbReference type="Gene3D" id="1.10.630.10">
    <property type="entry name" value="Cytochrome P450"/>
    <property type="match status" value="1"/>
</dbReference>
<evidence type="ECO:0000256" key="3">
    <source>
        <dbReference type="ARBA" id="ARBA00022723"/>
    </source>
</evidence>
<dbReference type="Pfam" id="PF00067">
    <property type="entry name" value="p450"/>
    <property type="match status" value="1"/>
</dbReference>
<dbReference type="SUPFAM" id="SSF48264">
    <property type="entry name" value="Cytochrome P450"/>
    <property type="match status" value="1"/>
</dbReference>
<evidence type="ECO:0000256" key="5">
    <source>
        <dbReference type="ARBA" id="ARBA00023004"/>
    </source>
</evidence>
<keyword evidence="3 7" id="KW-0479">Metal-binding</keyword>
<protein>
    <submittedName>
        <fullName evidence="10">Cytochrome P450 -like protein</fullName>
    </submittedName>
    <submittedName>
        <fullName evidence="11">Cytochrome P450-like protein 16</fullName>
    </submittedName>
</protein>
<evidence type="ECO:0000256" key="2">
    <source>
        <dbReference type="ARBA" id="ARBA00010617"/>
    </source>
</evidence>
<evidence type="ECO:0000256" key="9">
    <source>
        <dbReference type="SAM" id="Phobius"/>
    </source>
</evidence>
<dbReference type="EnsemblMetazoa" id="SSS_4974s_mrna">
    <property type="protein sequence ID" value="KAF7493543.1"/>
    <property type="gene ID" value="SSS_4974"/>
</dbReference>
<proteinExistence type="inferred from homology"/>
<dbReference type="AlphaFoldDB" id="A0A132A601"/>
<keyword evidence="9" id="KW-1133">Transmembrane helix</keyword>
<dbReference type="OrthoDB" id="1470350at2759"/>
<organism evidence="11 14">
    <name type="scientific">Sarcoptes scabiei</name>
    <name type="common">Itch mite</name>
    <name type="synonym">Acarus scabiei</name>
    <dbReference type="NCBI Taxonomy" id="52283"/>
    <lineage>
        <taxon>Eukaryota</taxon>
        <taxon>Metazoa</taxon>
        <taxon>Ecdysozoa</taxon>
        <taxon>Arthropoda</taxon>
        <taxon>Chelicerata</taxon>
        <taxon>Arachnida</taxon>
        <taxon>Acari</taxon>
        <taxon>Acariformes</taxon>
        <taxon>Sarcoptiformes</taxon>
        <taxon>Astigmata</taxon>
        <taxon>Psoroptidia</taxon>
        <taxon>Sarcoptoidea</taxon>
        <taxon>Sarcoptidae</taxon>
        <taxon>Sarcoptinae</taxon>
        <taxon>Sarcoptes</taxon>
    </lineage>
</organism>
<feature type="binding site" description="axial binding residue" evidence="7">
    <location>
        <position position="534"/>
    </location>
    <ligand>
        <name>heme</name>
        <dbReference type="ChEBI" id="CHEBI:30413"/>
    </ligand>
    <ligandPart>
        <name>Fe</name>
        <dbReference type="ChEBI" id="CHEBI:18248"/>
    </ligandPart>
</feature>
<evidence type="ECO:0000256" key="8">
    <source>
        <dbReference type="RuleBase" id="RU000461"/>
    </source>
</evidence>
<evidence type="ECO:0000256" key="1">
    <source>
        <dbReference type="ARBA" id="ARBA00001971"/>
    </source>
</evidence>
<evidence type="ECO:0000313" key="13">
    <source>
        <dbReference type="Proteomes" id="UP000070412"/>
    </source>
</evidence>
<reference evidence="12" key="4">
    <citation type="submission" date="2022-06" db="UniProtKB">
        <authorList>
            <consortium name="EnsemblMetazoa"/>
        </authorList>
    </citation>
    <scope>IDENTIFICATION</scope>
</reference>
<sequence length="594" mass="69319">METIDEIVARTLSTILIILLHLWLIRFILKQYLMRNHHHGGQEGTGDKDRSLLRKISDSLFRGSKIDRKNPPGPWLSLPIVGDLYLLAPHADDPWWAFDQIRVKYGPLVRLRLGSFETILISSLDLMREVLLTKAEYFADRPHFRRHDYYFNMNRQNALALCDWTETHQKRRSIAHAAVIPRFGTDNFTRLSDCCSKNIRILIENLQNLNRSDQNDNLVMEKDQINELCCKIFLEFLLDFDEKSIANTKENGHNFLKNLAYNFDYIFYDINQMNLSDFIPSLQRFKPIRKYLDEIFKKSQWLSGEIGKIVQKRFEMIVAKRKHQRPEESPIGDARTDKIGATNPDNSDIDEILWKTQNQSNVRFLDLIIDHHLEDPEKITWDEMLFEIADLIGGSSAVSNLLFRLIGHLAMNQDVQQEIYDEIQTILSSRPDSDGIVRIEDQAKMPMVFASIMEALRLSLSPIVPHYTRADTSLQEYFVPKGTMILFNIYHFNLSPKFFAEPFRFDPKRFIDSKEKRLRKPSYFFPFSYGRRSCLGYKMVNTILSTTIANLLIHYRLTSIDNGEKIGRLLKPKGTVALPCELNECYHIGLIERC</sequence>
<evidence type="ECO:0000256" key="4">
    <source>
        <dbReference type="ARBA" id="ARBA00023002"/>
    </source>
</evidence>
<gene>
    <name evidence="11" type="ORF">QR98_0048390</name>
    <name evidence="10" type="ORF">SSS_4974</name>
</gene>
<dbReference type="PANTHER" id="PTHR24303:SF31">
    <property type="entry name" value="CYTOCHROME P450 307A1-RELATED"/>
    <property type="match status" value="1"/>
</dbReference>
<dbReference type="EMBL" id="WVUK01000055">
    <property type="protein sequence ID" value="KAF7493543.1"/>
    <property type="molecule type" value="Genomic_DNA"/>
</dbReference>
<reference evidence="10" key="3">
    <citation type="submission" date="2020-01" db="EMBL/GenBank/DDBJ databases">
        <authorList>
            <person name="Korhonen P.K.K."/>
            <person name="Guangxu M.G."/>
            <person name="Wang T.W."/>
            <person name="Stroehlein A.J.S."/>
            <person name="Young N.D."/>
            <person name="Ang C.-S.A."/>
            <person name="Fernando D.W.F."/>
            <person name="Lu H.L."/>
            <person name="Taylor S.T."/>
            <person name="Ehtesham M.E.M."/>
            <person name="Najaraj S.H.N."/>
            <person name="Harsha G.H.G."/>
            <person name="Madugundu A.M."/>
            <person name="Renuse S.R."/>
            <person name="Holt D.H."/>
            <person name="Pandey A.P."/>
            <person name="Papenfuss A.P."/>
            <person name="Gasser R.B.G."/>
            <person name="Fischer K.F."/>
        </authorList>
    </citation>
    <scope>NUCLEOTIDE SEQUENCE</scope>
    <source>
        <strain evidence="10">SSS_KF_BRIS2020</strain>
    </source>
</reference>
<evidence type="ECO:0000313" key="12">
    <source>
        <dbReference type="EnsemblMetazoa" id="KAF7493543.1"/>
    </source>
</evidence>
<dbReference type="Proteomes" id="UP000616769">
    <property type="component" value="Unassembled WGS sequence"/>
</dbReference>
<dbReference type="GO" id="GO:0004497">
    <property type="term" value="F:monooxygenase activity"/>
    <property type="evidence" value="ECO:0007669"/>
    <property type="project" value="UniProtKB-KW"/>
</dbReference>
<feature type="transmembrane region" description="Helical" evidence="9">
    <location>
        <begin position="12"/>
        <end position="29"/>
    </location>
</feature>
<dbReference type="Proteomes" id="UP000070412">
    <property type="component" value="Unassembled WGS sequence"/>
</dbReference>
<dbReference type="InterPro" id="IPR002401">
    <property type="entry name" value="Cyt_P450_E_grp-I"/>
</dbReference>
<reference evidence="13" key="2">
    <citation type="journal article" date="2020" name="PLoS Negl. Trop. Dis.">
        <title>High-quality nuclear genome for Sarcoptes scabiei-A critical resource for a neglected parasite.</title>
        <authorList>
            <person name="Korhonen P.K."/>
            <person name="Gasser R.B."/>
            <person name="Ma G."/>
            <person name="Wang T."/>
            <person name="Stroehlein A.J."/>
            <person name="Young N.D."/>
            <person name="Ang C.S."/>
            <person name="Fernando D.D."/>
            <person name="Lu H.C."/>
            <person name="Taylor S."/>
            <person name="Reynolds S.L."/>
            <person name="Mofiz E."/>
            <person name="Najaraj S.H."/>
            <person name="Gowda H."/>
            <person name="Madugundu A."/>
            <person name="Renuse S."/>
            <person name="Holt D."/>
            <person name="Pandey A."/>
            <person name="Papenfuss A.T."/>
            <person name="Fischer K."/>
        </authorList>
    </citation>
    <scope>NUCLEOTIDE SEQUENCE [LARGE SCALE GENOMIC DNA]</scope>
</reference>
<comment type="similarity">
    <text evidence="2 8">Belongs to the cytochrome P450 family.</text>
</comment>
<name>A0A132A601_SARSC</name>
<keyword evidence="4 8" id="KW-0560">Oxidoreductase</keyword>
<evidence type="ECO:0000256" key="6">
    <source>
        <dbReference type="ARBA" id="ARBA00023033"/>
    </source>
</evidence>
<keyword evidence="9" id="KW-0472">Membrane</keyword>
<dbReference type="InterPro" id="IPR036396">
    <property type="entry name" value="Cyt_P450_sf"/>
</dbReference>
<dbReference type="GO" id="GO:0005506">
    <property type="term" value="F:iron ion binding"/>
    <property type="evidence" value="ECO:0007669"/>
    <property type="project" value="InterPro"/>
</dbReference>
<evidence type="ECO:0000313" key="10">
    <source>
        <dbReference type="EMBL" id="KAF7493543.1"/>
    </source>
</evidence>
<dbReference type="VEuPathDB" id="VectorBase:SSCA002984"/>
<evidence type="ECO:0000313" key="14">
    <source>
        <dbReference type="Proteomes" id="UP000616769"/>
    </source>
</evidence>
<dbReference type="InterPro" id="IPR017972">
    <property type="entry name" value="Cyt_P450_CS"/>
</dbReference>
<evidence type="ECO:0000256" key="7">
    <source>
        <dbReference type="PIRSR" id="PIRSR602401-1"/>
    </source>
</evidence>
<keyword evidence="6 8" id="KW-0503">Monooxygenase</keyword>
<evidence type="ECO:0000313" key="11">
    <source>
        <dbReference type="EMBL" id="KPM06364.1"/>
    </source>
</evidence>
<accession>A0A132A601</accession>
<keyword evidence="7 8" id="KW-0349">Heme</keyword>
<dbReference type="GO" id="GO:0016705">
    <property type="term" value="F:oxidoreductase activity, acting on paired donors, with incorporation or reduction of molecular oxygen"/>
    <property type="evidence" value="ECO:0007669"/>
    <property type="project" value="InterPro"/>
</dbReference>
<keyword evidence="13" id="KW-1185">Reference proteome</keyword>